<dbReference type="PANTHER" id="PTHR47506">
    <property type="entry name" value="TRANSCRIPTIONAL REGULATORY PROTEIN"/>
    <property type="match status" value="1"/>
</dbReference>
<dbReference type="Proteomes" id="UP000215145">
    <property type="component" value="Unassembled WGS sequence"/>
</dbReference>
<evidence type="ECO:0000256" key="2">
    <source>
        <dbReference type="ARBA" id="ARBA00023125"/>
    </source>
</evidence>
<gene>
    <name evidence="6" type="ORF">CGZ75_15785</name>
</gene>
<dbReference type="SUPFAM" id="SSF48498">
    <property type="entry name" value="Tetracyclin repressor-like, C-terminal domain"/>
    <property type="match status" value="1"/>
</dbReference>
<dbReference type="GO" id="GO:0003677">
    <property type="term" value="F:DNA binding"/>
    <property type="evidence" value="ECO:0007669"/>
    <property type="project" value="UniProtKB-UniRule"/>
</dbReference>
<name>A0A229NXD4_9BACL</name>
<evidence type="ECO:0000256" key="3">
    <source>
        <dbReference type="ARBA" id="ARBA00023163"/>
    </source>
</evidence>
<evidence type="ECO:0000313" key="6">
    <source>
        <dbReference type="EMBL" id="OXM14404.1"/>
    </source>
</evidence>
<comment type="caution">
    <text evidence="6">The sequence shown here is derived from an EMBL/GenBank/DDBJ whole genome shotgun (WGS) entry which is preliminary data.</text>
</comment>
<reference evidence="6 7" key="1">
    <citation type="submission" date="2017-07" db="EMBL/GenBank/DDBJ databases">
        <title>Paenibacillus herberti R33 genome sequencing and assembly.</title>
        <authorList>
            <person name="Su W."/>
        </authorList>
    </citation>
    <scope>NUCLEOTIDE SEQUENCE [LARGE SCALE GENOMIC DNA]</scope>
    <source>
        <strain evidence="6 7">R33</strain>
    </source>
</reference>
<evidence type="ECO:0000313" key="7">
    <source>
        <dbReference type="Proteomes" id="UP000215145"/>
    </source>
</evidence>
<dbReference type="AlphaFoldDB" id="A0A229NXD4"/>
<feature type="DNA-binding region" description="H-T-H motif" evidence="4">
    <location>
        <begin position="29"/>
        <end position="48"/>
    </location>
</feature>
<sequence length="191" mass="21126">MMETKLSSKDIIIATAARLFATQGYHGTGLNQIIKESGSPKGSLYYYFPNGKEELALECINLIRRDLYSILQELMARMPKPVDFMQAFVLNMADAIDASDTDPFVPFSLWVSAETSAVSDSLRAACQAAFAEWKAMIANKLVETGISRERADTMADLSVCLIEGATIMAIVERHSTAIRRVAEHFPVILQE</sequence>
<evidence type="ECO:0000256" key="4">
    <source>
        <dbReference type="PROSITE-ProRule" id="PRU00335"/>
    </source>
</evidence>
<feature type="domain" description="HTH tetR-type" evidence="5">
    <location>
        <begin position="6"/>
        <end position="66"/>
    </location>
</feature>
<keyword evidence="1" id="KW-0805">Transcription regulation</keyword>
<proteinExistence type="predicted"/>
<dbReference type="Pfam" id="PF00440">
    <property type="entry name" value="TetR_N"/>
    <property type="match status" value="1"/>
</dbReference>
<dbReference type="PANTHER" id="PTHR47506:SF3">
    <property type="entry name" value="HTH-TYPE TRANSCRIPTIONAL REGULATOR LMRA"/>
    <property type="match status" value="1"/>
</dbReference>
<keyword evidence="3" id="KW-0804">Transcription</keyword>
<dbReference type="InterPro" id="IPR054156">
    <property type="entry name" value="YxaF_TetR_C"/>
</dbReference>
<dbReference type="RefSeq" id="WP_089525228.1">
    <property type="nucleotide sequence ID" value="NZ_NMUQ01000002.1"/>
</dbReference>
<evidence type="ECO:0000256" key="1">
    <source>
        <dbReference type="ARBA" id="ARBA00023015"/>
    </source>
</evidence>
<dbReference type="PROSITE" id="PS50977">
    <property type="entry name" value="HTH_TETR_2"/>
    <property type="match status" value="1"/>
</dbReference>
<dbReference type="InterPro" id="IPR001647">
    <property type="entry name" value="HTH_TetR"/>
</dbReference>
<keyword evidence="2 4" id="KW-0238">DNA-binding</keyword>
<dbReference type="Pfam" id="PF21993">
    <property type="entry name" value="TetR_C_13_2"/>
    <property type="match status" value="1"/>
</dbReference>
<dbReference type="Gene3D" id="1.10.357.10">
    <property type="entry name" value="Tetracycline Repressor, domain 2"/>
    <property type="match status" value="1"/>
</dbReference>
<accession>A0A229NXD4</accession>
<organism evidence="6 7">
    <name type="scientific">Paenibacillus herberti</name>
    <dbReference type="NCBI Taxonomy" id="1619309"/>
    <lineage>
        <taxon>Bacteria</taxon>
        <taxon>Bacillati</taxon>
        <taxon>Bacillota</taxon>
        <taxon>Bacilli</taxon>
        <taxon>Bacillales</taxon>
        <taxon>Paenibacillaceae</taxon>
        <taxon>Paenibacillus</taxon>
    </lineage>
</organism>
<evidence type="ECO:0000259" key="5">
    <source>
        <dbReference type="PROSITE" id="PS50977"/>
    </source>
</evidence>
<keyword evidence="7" id="KW-1185">Reference proteome</keyword>
<dbReference type="PRINTS" id="PR00455">
    <property type="entry name" value="HTHTETR"/>
</dbReference>
<dbReference type="EMBL" id="NMUQ01000002">
    <property type="protein sequence ID" value="OXM14404.1"/>
    <property type="molecule type" value="Genomic_DNA"/>
</dbReference>
<dbReference type="SUPFAM" id="SSF46689">
    <property type="entry name" value="Homeodomain-like"/>
    <property type="match status" value="1"/>
</dbReference>
<dbReference type="OrthoDB" id="9810023at2"/>
<dbReference type="InterPro" id="IPR036271">
    <property type="entry name" value="Tet_transcr_reg_TetR-rel_C_sf"/>
</dbReference>
<protein>
    <submittedName>
        <fullName evidence="6">TetR family transcriptional regulator</fullName>
    </submittedName>
</protein>
<dbReference type="InterPro" id="IPR009057">
    <property type="entry name" value="Homeodomain-like_sf"/>
</dbReference>